<sequence>MNGSRSNTPNNGAGTSLDQLNRTIEGLEARIQGLIGDRRAPANRMPSRAADPMTEILERQKALGGARERVNAVMEQRRPRMEQPQQPASWVQATPAAPTPAPVDNAALREITATLAQLRAELKHEFADGISRDLGIIHSEMQDLKSAAAAGGGHAIRNDLLRLADSIERLEAAEYGNRSQDLRADLDELRSILASTAREESVRSLERRWASTEDHLAAFDPNAVREELVQLAWRIDGLKSGLGELSAAPAVRALEDKLIAIANAIETLGHEVRGRDVLVDQFAGLDQRLDEISRAIAASARQNTVQDSPALQRLENRIVELAEHIDFLGRQSPEAEIADRIAGLTARIDEIAHEEAARNLEGRIANLTAMIERGFQGQSDPGLSNHLADISRKIDGLGGNQIDNLVDRLEMLSRRIEELEIPAPAHPASAIDTSAIARLEHRLTDIAHRLDESIAAPQADTGALRSLEQQIASLSSLLARPDASLANGLPDHVADRMAALEDYMATSDEFIVEAARQAAEAVVEAYSRGGVPNAGSNADISAIAGLAEDLRALEEHTRASEERTHETFEALHQTLVQIAGRLDNLGQQPAPVMAPAAAAQPVPRNDDRYEFERERAAAPVMPKASQPEFLNEPLALSPEPPRKAPENPKVAVFDESELELGNVGADVPDIKQDANRSAAPVPPASKNLLAGLAAKLKPGKKDKAATTDRVSVAPPPALDASDMVVEDEPNLLLEPGSGVPDVKKIMEKVRAGRQPETAGTPAGGHPDVIAAARRAAQAAVAEASQSKAPTSKDKAKPAAKDKNAKASGVSASENRRPILLAAAAVLLVVMSYPLVSNLIGGRSEAPAPELPQATQNEVPANMDPSVTPVEPAATDKATTDVPATTESTVKAPESDMLAPADLPPKTPDTPNENGALTPPADTDAAKAEPLAATPDVPAATDAKTAPEPVPAAAIELPEGLQPASLAEAAKRGDALAYFEIGSRFTDGRGVKIDLAQAAKWYAAAAEKGLAPAEYRLANFYEKGTGVERDLEKAKTLYLSAADKGNASAMHNLAVIFATGTAGAPDFNEAAKWFQAAAEHNVRDSQFNLAILYARGNGVKQDLGESYKWFAIAAREGDQDAAQKRDEVANALTPEQLSAAKAKLDLWQPTPLNDNANTAIVPDEWIAKGNTTATIDMRRAIRNIQAILNNNGFDAGPADGSMGKKTVAAIKAFQKSVGQQPTGRIDDALVRALLARNKKS</sequence>
<proteinExistence type="predicted"/>
<dbReference type="InterPro" id="IPR011990">
    <property type="entry name" value="TPR-like_helical_dom_sf"/>
</dbReference>
<evidence type="ECO:0000313" key="4">
    <source>
        <dbReference type="Proteomes" id="UP001174932"/>
    </source>
</evidence>
<dbReference type="PANTHER" id="PTHR11102">
    <property type="entry name" value="SEL-1-LIKE PROTEIN"/>
    <property type="match status" value="1"/>
</dbReference>
<evidence type="ECO:0000256" key="1">
    <source>
        <dbReference type="SAM" id="MobiDB-lite"/>
    </source>
</evidence>
<dbReference type="Gene3D" id="1.10.101.10">
    <property type="entry name" value="PGBD-like superfamily/PGBD"/>
    <property type="match status" value="1"/>
</dbReference>
<dbReference type="InterPro" id="IPR002477">
    <property type="entry name" value="Peptidoglycan-bd-like"/>
</dbReference>
<feature type="compositionally biased region" description="Basic and acidic residues" evidence="1">
    <location>
        <begin position="790"/>
        <end position="804"/>
    </location>
</feature>
<dbReference type="Pfam" id="PF01471">
    <property type="entry name" value="PG_binding_1"/>
    <property type="match status" value="1"/>
</dbReference>
<reference evidence="3" key="2">
    <citation type="submission" date="2023-07" db="EMBL/GenBank/DDBJ databases">
        <authorList>
            <person name="Shen H."/>
        </authorList>
    </citation>
    <scope>NUCLEOTIDE SEQUENCE</scope>
    <source>
        <strain evidence="3">TNR-22</strain>
    </source>
</reference>
<feature type="region of interest" description="Disordered" evidence="1">
    <location>
        <begin position="855"/>
        <end position="922"/>
    </location>
</feature>
<dbReference type="PANTHER" id="PTHR11102:SF160">
    <property type="entry name" value="ERAD-ASSOCIATED E3 UBIQUITIN-PROTEIN LIGASE COMPONENT HRD3"/>
    <property type="match status" value="1"/>
</dbReference>
<comment type="caution">
    <text evidence="3">The sequence shown here is derived from an EMBL/GenBank/DDBJ whole genome shotgun (WGS) entry which is preliminary data.</text>
</comment>
<reference evidence="3" key="1">
    <citation type="journal article" date="2015" name="Int. J. Syst. Evol. Microbiol.">
        <title>Rhizobium alvei sp. nov., isolated from a freshwater river.</title>
        <authorList>
            <person name="Sheu S.Y."/>
            <person name="Huang H.W."/>
            <person name="Young C.C."/>
            <person name="Chen W.M."/>
        </authorList>
    </citation>
    <scope>NUCLEOTIDE SEQUENCE</scope>
    <source>
        <strain evidence="3">TNR-22</strain>
    </source>
</reference>
<dbReference type="Gene3D" id="1.25.40.10">
    <property type="entry name" value="Tetratricopeptide repeat domain"/>
    <property type="match status" value="1"/>
</dbReference>
<name>A0ABT8YLH9_9HYPH</name>
<dbReference type="InterPro" id="IPR036366">
    <property type="entry name" value="PGBDSf"/>
</dbReference>
<accession>A0ABT8YLH9</accession>
<feature type="domain" description="Peptidoglycan binding-like" evidence="2">
    <location>
        <begin position="1179"/>
        <end position="1232"/>
    </location>
</feature>
<feature type="region of interest" description="Disordered" evidence="1">
    <location>
        <begin position="697"/>
        <end position="717"/>
    </location>
</feature>
<protein>
    <submittedName>
        <fullName evidence="3">Peptidoglycan-binding protein</fullName>
    </submittedName>
</protein>
<dbReference type="InterPro" id="IPR050767">
    <property type="entry name" value="Sel1_AlgK"/>
</dbReference>
<dbReference type="RefSeq" id="WP_304376493.1">
    <property type="nucleotide sequence ID" value="NZ_JAUOZU010000007.1"/>
</dbReference>
<dbReference type="InterPro" id="IPR006597">
    <property type="entry name" value="Sel1-like"/>
</dbReference>
<evidence type="ECO:0000259" key="2">
    <source>
        <dbReference type="Pfam" id="PF01471"/>
    </source>
</evidence>
<dbReference type="Proteomes" id="UP001174932">
    <property type="component" value="Unassembled WGS sequence"/>
</dbReference>
<keyword evidence="4" id="KW-1185">Reference proteome</keyword>
<dbReference type="SMART" id="SM00671">
    <property type="entry name" value="SEL1"/>
    <property type="match status" value="4"/>
</dbReference>
<dbReference type="SUPFAM" id="SSF47090">
    <property type="entry name" value="PGBD-like"/>
    <property type="match status" value="1"/>
</dbReference>
<dbReference type="EMBL" id="JAUOZU010000007">
    <property type="protein sequence ID" value="MDO6964591.1"/>
    <property type="molecule type" value="Genomic_DNA"/>
</dbReference>
<feature type="region of interest" description="Disordered" evidence="1">
    <location>
        <begin position="779"/>
        <end position="812"/>
    </location>
</feature>
<dbReference type="Pfam" id="PF08238">
    <property type="entry name" value="Sel1"/>
    <property type="match status" value="4"/>
</dbReference>
<dbReference type="InterPro" id="IPR036365">
    <property type="entry name" value="PGBD-like_sf"/>
</dbReference>
<feature type="compositionally biased region" description="Low complexity" evidence="1">
    <location>
        <begin position="779"/>
        <end position="789"/>
    </location>
</feature>
<gene>
    <name evidence="3" type="ORF">Q4481_11545</name>
</gene>
<feature type="region of interest" description="Disordered" evidence="1">
    <location>
        <begin position="615"/>
        <end position="647"/>
    </location>
</feature>
<dbReference type="SUPFAM" id="SSF81901">
    <property type="entry name" value="HCP-like"/>
    <property type="match status" value="1"/>
</dbReference>
<evidence type="ECO:0000313" key="3">
    <source>
        <dbReference type="EMBL" id="MDO6964591.1"/>
    </source>
</evidence>
<organism evidence="3 4">
    <name type="scientific">Rhizobium alvei</name>
    <dbReference type="NCBI Taxonomy" id="1132659"/>
    <lineage>
        <taxon>Bacteria</taxon>
        <taxon>Pseudomonadati</taxon>
        <taxon>Pseudomonadota</taxon>
        <taxon>Alphaproteobacteria</taxon>
        <taxon>Hyphomicrobiales</taxon>
        <taxon>Rhizobiaceae</taxon>
        <taxon>Rhizobium/Agrobacterium group</taxon>
        <taxon>Rhizobium</taxon>
    </lineage>
</organism>